<organism evidence="2 3">
    <name type="scientific">Symbiodinium microadriaticum</name>
    <name type="common">Dinoflagellate</name>
    <name type="synonym">Zooxanthella microadriatica</name>
    <dbReference type="NCBI Taxonomy" id="2951"/>
    <lineage>
        <taxon>Eukaryota</taxon>
        <taxon>Sar</taxon>
        <taxon>Alveolata</taxon>
        <taxon>Dinophyceae</taxon>
        <taxon>Suessiales</taxon>
        <taxon>Symbiodiniaceae</taxon>
        <taxon>Symbiodinium</taxon>
    </lineage>
</organism>
<name>A0A1Q9EGG8_SYMMI</name>
<keyword evidence="3" id="KW-1185">Reference proteome</keyword>
<proteinExistence type="predicted"/>
<evidence type="ECO:0000259" key="1">
    <source>
        <dbReference type="Pfam" id="PF13640"/>
    </source>
</evidence>
<dbReference type="Gene3D" id="2.60.120.620">
    <property type="entry name" value="q2cbj1_9rhob like domain"/>
    <property type="match status" value="1"/>
</dbReference>
<dbReference type="Proteomes" id="UP000186817">
    <property type="component" value="Unassembled WGS sequence"/>
</dbReference>
<gene>
    <name evidence="2" type="ORF">AK812_SmicGene10219</name>
</gene>
<evidence type="ECO:0000313" key="3">
    <source>
        <dbReference type="Proteomes" id="UP000186817"/>
    </source>
</evidence>
<dbReference type="AlphaFoldDB" id="A0A1Q9EGG8"/>
<dbReference type="PANTHER" id="PTHR33099">
    <property type="entry name" value="FE2OG DIOXYGENASE DOMAIN-CONTAINING PROTEIN"/>
    <property type="match status" value="1"/>
</dbReference>
<dbReference type="PANTHER" id="PTHR33099:SF14">
    <property type="entry name" value="PROLYL 4-HYDROXYLASE ALPHA SUBUNIT FE(2+) 2OG DIOXYGENASE DOMAIN-CONTAINING PROTEIN"/>
    <property type="match status" value="1"/>
</dbReference>
<dbReference type="EMBL" id="LSRX01000159">
    <property type="protein sequence ID" value="OLQ06468.1"/>
    <property type="molecule type" value="Genomic_DNA"/>
</dbReference>
<feature type="domain" description="Prolyl 4-hydroxylase alpha subunit Fe(2+) 2OG dioxygenase" evidence="1">
    <location>
        <begin position="73"/>
        <end position="167"/>
    </location>
</feature>
<dbReference type="Pfam" id="PF13640">
    <property type="entry name" value="2OG-FeII_Oxy_3"/>
    <property type="match status" value="1"/>
</dbReference>
<dbReference type="OrthoDB" id="425897at2759"/>
<accession>A0A1Q9EGG8</accession>
<protein>
    <recommendedName>
        <fullName evidence="1">Prolyl 4-hydroxylase alpha subunit Fe(2+) 2OG dioxygenase domain-containing protein</fullName>
    </recommendedName>
</protein>
<evidence type="ECO:0000313" key="2">
    <source>
        <dbReference type="EMBL" id="OLQ06468.1"/>
    </source>
</evidence>
<sequence>MGVLSLPQDLAELKALCKQAPFGRGSETVVDQKIRRSMETQNVDVRWADLKPVLSKVRAELCPDVDLVAKLYKVLLYEPGDFFQPHVDSKVGDDHIMTLVVDCGAGDCKGGELCFPKRASQWRELEKIGRDRTWLSESGSWCCFFSSELHCVKEVTAGHRVMATFNVFGSPAQTENSETAFLRSSTQNCFLSLPRHAQQKVVLRSGRGSVYCCSCTCSFQRDLLGGPAQILQLWLGEFKERLRAEMGDKVLLGIPFHNMYSFDSSGVLRPHHLRGRDWLLYKAVVALGWHCRLVECAVSCETGWNCKGLSRARIGQDMTARSDLPDSNREIQIPERFQALAGATTLSRREMFFLTDTNGELDDPELVPHIVWPFRGVKWAAHSGATPGNFDPEPPTRNAAKTTDLQLEFCSEQPRAMSTNTDD</sequence>
<dbReference type="InterPro" id="IPR044862">
    <property type="entry name" value="Pro_4_hyd_alph_FE2OG_OXY"/>
</dbReference>
<comment type="caution">
    <text evidence="2">The sequence shown here is derived from an EMBL/GenBank/DDBJ whole genome shotgun (WGS) entry which is preliminary data.</text>
</comment>
<reference evidence="2 3" key="1">
    <citation type="submission" date="2016-02" db="EMBL/GenBank/DDBJ databases">
        <title>Genome analysis of coral dinoflagellate symbionts highlights evolutionary adaptations to a symbiotic lifestyle.</title>
        <authorList>
            <person name="Aranda M."/>
            <person name="Li Y."/>
            <person name="Liew Y.J."/>
            <person name="Baumgarten S."/>
            <person name="Simakov O."/>
            <person name="Wilson M."/>
            <person name="Piel J."/>
            <person name="Ashoor H."/>
            <person name="Bougouffa S."/>
            <person name="Bajic V.B."/>
            <person name="Ryu T."/>
            <person name="Ravasi T."/>
            <person name="Bayer T."/>
            <person name="Micklem G."/>
            <person name="Kim H."/>
            <person name="Bhak J."/>
            <person name="Lajeunesse T.C."/>
            <person name="Voolstra C.R."/>
        </authorList>
    </citation>
    <scope>NUCLEOTIDE SEQUENCE [LARGE SCALE GENOMIC DNA]</scope>
    <source>
        <strain evidence="2 3">CCMP2467</strain>
    </source>
</reference>